<comment type="caution">
    <text evidence="2">The sequence shown here is derived from an EMBL/GenBank/DDBJ whole genome shotgun (WGS) entry which is preliminary data.</text>
</comment>
<keyword evidence="3" id="KW-1185">Reference proteome</keyword>
<reference evidence="3" key="1">
    <citation type="journal article" date="2016" name="Nat. Commun.">
        <title>The Gonium pectorale genome demonstrates co-option of cell cycle regulation during the evolution of multicellularity.</title>
        <authorList>
            <person name="Hanschen E.R."/>
            <person name="Marriage T.N."/>
            <person name="Ferris P.J."/>
            <person name="Hamaji T."/>
            <person name="Toyoda A."/>
            <person name="Fujiyama A."/>
            <person name="Neme R."/>
            <person name="Noguchi H."/>
            <person name="Minakuchi Y."/>
            <person name="Suzuki M."/>
            <person name="Kawai-Toyooka H."/>
            <person name="Smith D.R."/>
            <person name="Sparks H."/>
            <person name="Anderson J."/>
            <person name="Bakaric R."/>
            <person name="Luria V."/>
            <person name="Karger A."/>
            <person name="Kirschner M.W."/>
            <person name="Durand P.M."/>
            <person name="Michod R.E."/>
            <person name="Nozaki H."/>
            <person name="Olson B.J."/>
        </authorList>
    </citation>
    <scope>NUCLEOTIDE SEQUENCE [LARGE SCALE GENOMIC DNA]</scope>
    <source>
        <strain evidence="3">NIES-2863</strain>
    </source>
</reference>
<feature type="region of interest" description="Disordered" evidence="1">
    <location>
        <begin position="483"/>
        <end position="504"/>
    </location>
</feature>
<protein>
    <submittedName>
        <fullName evidence="2">Uncharacterized protein</fullName>
    </submittedName>
</protein>
<dbReference type="EMBL" id="LSYV01000012">
    <property type="protein sequence ID" value="KXZ51976.1"/>
    <property type="molecule type" value="Genomic_DNA"/>
</dbReference>
<evidence type="ECO:0000313" key="2">
    <source>
        <dbReference type="EMBL" id="KXZ51976.1"/>
    </source>
</evidence>
<dbReference type="STRING" id="33097.A0A150GQ42"/>
<dbReference type="OrthoDB" id="553265at2759"/>
<feature type="region of interest" description="Disordered" evidence="1">
    <location>
        <begin position="199"/>
        <end position="323"/>
    </location>
</feature>
<feature type="compositionally biased region" description="Low complexity" evidence="1">
    <location>
        <begin position="213"/>
        <end position="238"/>
    </location>
</feature>
<name>A0A150GQ42_GONPE</name>
<accession>A0A150GQ42</accession>
<gene>
    <name evidence="2" type="ORF">GPECTOR_11g98</name>
</gene>
<sequence>MHASKPPCHDFHNGAQGDVLGACEPLDVVGMELKLLDLAKLVRTAQECQQQSDVLRDLQGQQLAAGLQVLQSQLQQLRSAVFAPSPVGDDGSSPLARATALGGPTVAGGEPSASGVAAGAPAPALLLARKAELEALAARVESEMLVLERLIALEGATANNRAAIAASASEQQEMLTDVKRLAGRVDALSSRVGSLLSWFHGDQGDEEQGPQRGAGLDAGSGSSLSSGYRGARAGRSRWGTGGAGHGGSSSGGAGPDHADDDDWLDSLAEEELAGGQASSIRAGGRRAGREGLRAASSGALPHGPGPGRGHATSAAADRGAQPLPRRLQSAVERTVQDAMLVAMDAWEERAAVQRQAEEVRTRAVLEVVQSISLTQQALTAPMERLAALCPRLLDALQTMPAARGAVGARVTTGAAASASSAQTQSPPSTPGRAARGVSAAVTAGSFDGTAAAIGSAAGRVASASGRSSAVAAGTGVPAAAGSGAARAAAGPDRTVRPVGQPSNADRDSLLEDAYFLAAEAGGLVEGIQHTLADAMALGQRYDDCVRPAPIRCSDSSLWDGYQTSHNDLSIRVSICLYGGLECH</sequence>
<dbReference type="AlphaFoldDB" id="A0A150GQ42"/>
<feature type="compositionally biased region" description="Low complexity" evidence="1">
    <location>
        <begin position="416"/>
        <end position="426"/>
    </location>
</feature>
<feature type="compositionally biased region" description="Low complexity" evidence="1">
    <location>
        <begin position="483"/>
        <end position="492"/>
    </location>
</feature>
<proteinExistence type="predicted"/>
<dbReference type="Proteomes" id="UP000075714">
    <property type="component" value="Unassembled WGS sequence"/>
</dbReference>
<feature type="region of interest" description="Disordered" evidence="1">
    <location>
        <begin position="416"/>
        <end position="436"/>
    </location>
</feature>
<feature type="compositionally biased region" description="Acidic residues" evidence="1">
    <location>
        <begin position="258"/>
        <end position="272"/>
    </location>
</feature>
<feature type="compositionally biased region" description="Gly residues" evidence="1">
    <location>
        <begin position="239"/>
        <end position="254"/>
    </location>
</feature>
<evidence type="ECO:0000256" key="1">
    <source>
        <dbReference type="SAM" id="MobiDB-lite"/>
    </source>
</evidence>
<feature type="compositionally biased region" description="Low complexity" evidence="1">
    <location>
        <begin position="273"/>
        <end position="282"/>
    </location>
</feature>
<evidence type="ECO:0000313" key="3">
    <source>
        <dbReference type="Proteomes" id="UP000075714"/>
    </source>
</evidence>
<organism evidence="2 3">
    <name type="scientific">Gonium pectorale</name>
    <name type="common">Green alga</name>
    <dbReference type="NCBI Taxonomy" id="33097"/>
    <lineage>
        <taxon>Eukaryota</taxon>
        <taxon>Viridiplantae</taxon>
        <taxon>Chlorophyta</taxon>
        <taxon>core chlorophytes</taxon>
        <taxon>Chlorophyceae</taxon>
        <taxon>CS clade</taxon>
        <taxon>Chlamydomonadales</taxon>
        <taxon>Volvocaceae</taxon>
        <taxon>Gonium</taxon>
    </lineage>
</organism>